<sequence length="147" mass="15880">MTNPPLVFSPSIKATLLSVIGSALSYWAALIVSTLLVAVGGVAATSLERMAKISKDLEMAGSAPWLLMSGMFAASSFISGLVNFRIARNALMPPAIILSLIFISYIFAPIPEPRTWLAMFVWYCVPPTVFIAGWLSARGSWLKSQKL</sequence>
<evidence type="ECO:0000313" key="3">
    <source>
        <dbReference type="Proteomes" id="UP000464787"/>
    </source>
</evidence>
<keyword evidence="1" id="KW-1133">Transmembrane helix</keyword>
<evidence type="ECO:0000256" key="1">
    <source>
        <dbReference type="SAM" id="Phobius"/>
    </source>
</evidence>
<reference evidence="2 3" key="1">
    <citation type="submission" date="2020-01" db="EMBL/GenBank/DDBJ databases">
        <title>Genome sequencing of strain KACC 21265.</title>
        <authorList>
            <person name="Heo J."/>
            <person name="Kim S.-J."/>
            <person name="Kim J.-S."/>
            <person name="Hong S.-B."/>
            <person name="Kwon S.-W."/>
        </authorList>
    </citation>
    <scope>NUCLEOTIDE SEQUENCE [LARGE SCALE GENOMIC DNA]</scope>
    <source>
        <strain evidence="2 3">KACC 21265</strain>
    </source>
</reference>
<keyword evidence="3" id="KW-1185">Reference proteome</keyword>
<feature type="transmembrane region" description="Helical" evidence="1">
    <location>
        <begin position="115"/>
        <end position="137"/>
    </location>
</feature>
<protein>
    <submittedName>
        <fullName evidence="2">Uncharacterized protein</fullName>
    </submittedName>
</protein>
<organism evidence="2 3">
    <name type="scientific">Xylophilus rhododendri</name>
    <dbReference type="NCBI Taxonomy" id="2697032"/>
    <lineage>
        <taxon>Bacteria</taxon>
        <taxon>Pseudomonadati</taxon>
        <taxon>Pseudomonadota</taxon>
        <taxon>Betaproteobacteria</taxon>
        <taxon>Burkholderiales</taxon>
        <taxon>Xylophilus</taxon>
    </lineage>
</organism>
<accession>A0A857JD54</accession>
<dbReference type="KEGG" id="xyk:GT347_25470"/>
<feature type="transmembrane region" description="Helical" evidence="1">
    <location>
        <begin position="90"/>
        <end position="108"/>
    </location>
</feature>
<gene>
    <name evidence="2" type="ORF">GT347_25470</name>
</gene>
<evidence type="ECO:0000313" key="2">
    <source>
        <dbReference type="EMBL" id="QHJ01040.1"/>
    </source>
</evidence>
<keyword evidence="1" id="KW-0472">Membrane</keyword>
<dbReference type="Proteomes" id="UP000464787">
    <property type="component" value="Chromosome"/>
</dbReference>
<feature type="transmembrane region" description="Helical" evidence="1">
    <location>
        <begin position="65"/>
        <end position="84"/>
    </location>
</feature>
<keyword evidence="1" id="KW-0812">Transmembrane</keyword>
<dbReference type="AlphaFoldDB" id="A0A857JD54"/>
<proteinExistence type="predicted"/>
<name>A0A857JD54_9BURK</name>
<feature type="transmembrane region" description="Helical" evidence="1">
    <location>
        <begin position="24"/>
        <end position="44"/>
    </location>
</feature>
<dbReference type="RefSeq" id="WP_160554849.1">
    <property type="nucleotide sequence ID" value="NZ_CP047650.1"/>
</dbReference>
<dbReference type="EMBL" id="CP047650">
    <property type="protein sequence ID" value="QHJ01040.1"/>
    <property type="molecule type" value="Genomic_DNA"/>
</dbReference>